<keyword evidence="7" id="KW-0472">Membrane</keyword>
<reference evidence="9 10" key="1">
    <citation type="submission" date="2009-11" db="EMBL/GenBank/DDBJ databases">
        <title>Annotation of Allomyces macrogynus ATCC 38327.</title>
        <authorList>
            <consortium name="The Broad Institute Genome Sequencing Platform"/>
            <person name="Russ C."/>
            <person name="Cuomo C."/>
            <person name="Burger G."/>
            <person name="Gray M.W."/>
            <person name="Holland P.W.H."/>
            <person name="King N."/>
            <person name="Lang F.B.F."/>
            <person name="Roger A.J."/>
            <person name="Ruiz-Trillo I."/>
            <person name="Young S.K."/>
            <person name="Zeng Q."/>
            <person name="Gargeya S."/>
            <person name="Fitzgerald M."/>
            <person name="Haas B."/>
            <person name="Abouelleil A."/>
            <person name="Alvarado L."/>
            <person name="Arachchi H.M."/>
            <person name="Berlin A."/>
            <person name="Chapman S.B."/>
            <person name="Gearin G."/>
            <person name="Goldberg J."/>
            <person name="Griggs A."/>
            <person name="Gujja S."/>
            <person name="Hansen M."/>
            <person name="Heiman D."/>
            <person name="Howarth C."/>
            <person name="Larimer J."/>
            <person name="Lui A."/>
            <person name="MacDonald P.J.P."/>
            <person name="McCowen C."/>
            <person name="Montmayeur A."/>
            <person name="Murphy C."/>
            <person name="Neiman D."/>
            <person name="Pearson M."/>
            <person name="Priest M."/>
            <person name="Roberts A."/>
            <person name="Saif S."/>
            <person name="Shea T."/>
            <person name="Sisk P."/>
            <person name="Stolte C."/>
            <person name="Sykes S."/>
            <person name="Wortman J."/>
            <person name="Nusbaum C."/>
            <person name="Birren B."/>
        </authorList>
    </citation>
    <scope>NUCLEOTIDE SEQUENCE [LARGE SCALE GENOMIC DNA]</scope>
    <source>
        <strain evidence="9 10">ATCC 38327</strain>
    </source>
</reference>
<keyword evidence="1 7" id="KW-0813">Transport</keyword>
<dbReference type="GO" id="GO:0031080">
    <property type="term" value="C:nuclear pore outer ring"/>
    <property type="evidence" value="ECO:0007669"/>
    <property type="project" value="TreeGrafter"/>
</dbReference>
<comment type="subcellular location">
    <subcellularLocation>
        <location evidence="7">Nucleus</location>
        <location evidence="7">Nuclear pore complex</location>
    </subcellularLocation>
    <subcellularLocation>
        <location evidence="7">Nucleus membrane</location>
    </subcellularLocation>
</comment>
<dbReference type="GO" id="GO:0017056">
    <property type="term" value="F:structural constituent of nuclear pore"/>
    <property type="evidence" value="ECO:0007669"/>
    <property type="project" value="UniProtKB-UniRule"/>
</dbReference>
<dbReference type="Pfam" id="PF04121">
    <property type="entry name" value="Nup84_Nup100"/>
    <property type="match status" value="1"/>
</dbReference>
<evidence type="ECO:0000256" key="5">
    <source>
        <dbReference type="ARBA" id="ARBA00023132"/>
    </source>
</evidence>
<evidence type="ECO:0000256" key="6">
    <source>
        <dbReference type="ARBA" id="ARBA00023242"/>
    </source>
</evidence>
<dbReference type="AlphaFoldDB" id="A0A0L0S0A1"/>
<sequence length="831" mass="93060">MPSTMPTAGLYPSVWRTVHADAGNFNAVNDTAMDVSELGDLPMGDRDTPELEDRAATPELDDRDAANDIVMGDVVAEAAAENAAVPDATSLADLQVISDFAAVLQSPTDDYLGDRGTLAQYAEICRKRLKNSVRSKGMTDKEYQDMVDRIRDEAQTWELVRLLLKQRLDRENEDMESVGASLFLTEKLCEKKTLAEDSSMLELQVVKLWLEAALHERYLAAPDNIPTMPYRRTAQQTPGDLDHATDLDPDAARRTGKPLFPKDEEHDEIFFRILFELVQTQPLRCAIDYAQGSDRPFVAACLQGGLLHHFDVDDTDSHLTYVEGNLNRRLWKQTCRELAKEPLINKYERAVYSLLAGYVDGVLPVCDTYEAVLHAFVTATYEARLDAQLLTDNQFFFVTEPMCTDADVAASLALAKCTFSNLVARIKNGGHGIHERAQSTASSMLAHVQGYLVSGDVTSLVTYLHTRMHGAKLTTDQLRFAVHLTLTLRDLKVPVPLHEVDRLVQTYVDVVMHTRGVHQSVPIYVQALPASSRVSTYAAFVGDLEIHDWATFLDHAAKYAMDVPAIVQEMARLLFKMVEAKNKDGDKVKRETAERRMIETIKVLAQQRNVNQHAVTEPVLIKHTNHAIRLLLLHAKNANRVIQITDMIPVPGDVDVAVVRETDLYYWAEYADYRLLAEFLARLEDNHSRRSGYMDSVMSSGLALLNGTWLQFDADLITAAVQHATPDVSETMLDELRTELVQTHRLYMRYLPIIALKLGANVHDRNSAKDAAMLAHAAARHQDLLRPNVVPVDSLEQLLAVNARVLSNEIFRKEQHVTKPRMPSSFTTSTA</sequence>
<dbReference type="GO" id="GO:0031965">
    <property type="term" value="C:nuclear membrane"/>
    <property type="evidence" value="ECO:0007669"/>
    <property type="project" value="UniProtKB-SubCell"/>
</dbReference>
<evidence type="ECO:0000256" key="1">
    <source>
        <dbReference type="ARBA" id="ARBA00022448"/>
    </source>
</evidence>
<dbReference type="PANTHER" id="PTHR13003:SF2">
    <property type="entry name" value="NUCLEAR PORE COMPLEX PROTEIN NUP107"/>
    <property type="match status" value="1"/>
</dbReference>
<protein>
    <recommendedName>
        <fullName evidence="7">Nuclear pore complex protein</fullName>
    </recommendedName>
</protein>
<keyword evidence="6 7" id="KW-0539">Nucleus</keyword>
<dbReference type="GO" id="GO:0006606">
    <property type="term" value="P:protein import into nucleus"/>
    <property type="evidence" value="ECO:0007669"/>
    <property type="project" value="TreeGrafter"/>
</dbReference>
<evidence type="ECO:0000313" key="9">
    <source>
        <dbReference type="EMBL" id="KNE55958.1"/>
    </source>
</evidence>
<evidence type="ECO:0000256" key="4">
    <source>
        <dbReference type="ARBA" id="ARBA00023010"/>
    </source>
</evidence>
<gene>
    <name evidence="9" type="ORF">AMAG_01809</name>
</gene>
<dbReference type="VEuPathDB" id="FungiDB:AMAG_01809"/>
<organism evidence="9 10">
    <name type="scientific">Allomyces macrogynus (strain ATCC 38327)</name>
    <name type="common">Allomyces javanicus var. macrogynus</name>
    <dbReference type="NCBI Taxonomy" id="578462"/>
    <lineage>
        <taxon>Eukaryota</taxon>
        <taxon>Fungi</taxon>
        <taxon>Fungi incertae sedis</taxon>
        <taxon>Blastocladiomycota</taxon>
        <taxon>Blastocladiomycetes</taxon>
        <taxon>Blastocladiales</taxon>
        <taxon>Blastocladiaceae</taxon>
        <taxon>Allomyces</taxon>
    </lineage>
</organism>
<dbReference type="STRING" id="578462.A0A0L0S0A1"/>
<dbReference type="InterPro" id="IPR007252">
    <property type="entry name" value="Nup84/Nup107"/>
</dbReference>
<dbReference type="Proteomes" id="UP000054350">
    <property type="component" value="Unassembled WGS sequence"/>
</dbReference>
<keyword evidence="10" id="KW-1185">Reference proteome</keyword>
<dbReference type="OrthoDB" id="1272441at2759"/>
<evidence type="ECO:0000313" key="10">
    <source>
        <dbReference type="Proteomes" id="UP000054350"/>
    </source>
</evidence>
<keyword evidence="2" id="KW-0509">mRNA transport</keyword>
<evidence type="ECO:0000256" key="2">
    <source>
        <dbReference type="ARBA" id="ARBA00022816"/>
    </source>
</evidence>
<comment type="similarity">
    <text evidence="7">Belongs to the nucleoporin Nup84/Nup107 family.</text>
</comment>
<proteinExistence type="inferred from homology"/>
<dbReference type="GO" id="GO:0000973">
    <property type="term" value="P:post-transcriptional tethering of RNA polymerase II gene DNA at nuclear periphery"/>
    <property type="evidence" value="ECO:0007669"/>
    <property type="project" value="TreeGrafter"/>
</dbReference>
<comment type="subunit">
    <text evidence="7">Part of the nuclear pore complex (NPC).</text>
</comment>
<evidence type="ECO:0000256" key="7">
    <source>
        <dbReference type="RuleBase" id="RU365072"/>
    </source>
</evidence>
<keyword evidence="5 7" id="KW-0906">Nuclear pore complex</keyword>
<accession>A0A0L0S0A1</accession>
<dbReference type="PANTHER" id="PTHR13003">
    <property type="entry name" value="NUP107-RELATED"/>
    <property type="match status" value="1"/>
</dbReference>
<dbReference type="eggNOG" id="KOG1964">
    <property type="taxonomic scope" value="Eukaryota"/>
</dbReference>
<keyword evidence="4 7" id="KW-0811">Translocation</keyword>
<dbReference type="EMBL" id="GG745329">
    <property type="protein sequence ID" value="KNE55958.1"/>
    <property type="molecule type" value="Genomic_DNA"/>
</dbReference>
<dbReference type="Gene3D" id="1.10.3450.20">
    <property type="match status" value="1"/>
</dbReference>
<dbReference type="GO" id="GO:0006406">
    <property type="term" value="P:mRNA export from nucleus"/>
    <property type="evidence" value="ECO:0007669"/>
    <property type="project" value="TreeGrafter"/>
</dbReference>
<evidence type="ECO:0000256" key="3">
    <source>
        <dbReference type="ARBA" id="ARBA00022927"/>
    </source>
</evidence>
<keyword evidence="3" id="KW-0653">Protein transport</keyword>
<feature type="compositionally biased region" description="Basic and acidic residues" evidence="8">
    <location>
        <begin position="240"/>
        <end position="253"/>
    </location>
</feature>
<evidence type="ECO:0000256" key="8">
    <source>
        <dbReference type="SAM" id="MobiDB-lite"/>
    </source>
</evidence>
<feature type="region of interest" description="Disordered" evidence="8">
    <location>
        <begin position="232"/>
        <end position="261"/>
    </location>
</feature>
<name>A0A0L0S0A1_ALLM3</name>
<reference evidence="10" key="2">
    <citation type="submission" date="2009-11" db="EMBL/GenBank/DDBJ databases">
        <title>The Genome Sequence of Allomyces macrogynus strain ATCC 38327.</title>
        <authorList>
            <consortium name="The Broad Institute Genome Sequencing Platform"/>
            <person name="Russ C."/>
            <person name="Cuomo C."/>
            <person name="Shea T."/>
            <person name="Young S.K."/>
            <person name="Zeng Q."/>
            <person name="Koehrsen M."/>
            <person name="Haas B."/>
            <person name="Borodovsky M."/>
            <person name="Guigo R."/>
            <person name="Alvarado L."/>
            <person name="Berlin A."/>
            <person name="Borenstein D."/>
            <person name="Chen Z."/>
            <person name="Engels R."/>
            <person name="Freedman E."/>
            <person name="Gellesch M."/>
            <person name="Goldberg J."/>
            <person name="Griggs A."/>
            <person name="Gujja S."/>
            <person name="Heiman D."/>
            <person name="Hepburn T."/>
            <person name="Howarth C."/>
            <person name="Jen D."/>
            <person name="Larson L."/>
            <person name="Lewis B."/>
            <person name="Mehta T."/>
            <person name="Park D."/>
            <person name="Pearson M."/>
            <person name="Roberts A."/>
            <person name="Saif S."/>
            <person name="Shenoy N."/>
            <person name="Sisk P."/>
            <person name="Stolte C."/>
            <person name="Sykes S."/>
            <person name="Walk T."/>
            <person name="White J."/>
            <person name="Yandava C."/>
            <person name="Burger G."/>
            <person name="Gray M.W."/>
            <person name="Holland P.W.H."/>
            <person name="King N."/>
            <person name="Lang F.B.F."/>
            <person name="Roger A.J."/>
            <person name="Ruiz-Trillo I."/>
            <person name="Lander E."/>
            <person name="Nusbaum C."/>
        </authorList>
    </citation>
    <scope>NUCLEOTIDE SEQUENCE [LARGE SCALE GENOMIC DNA]</scope>
    <source>
        <strain evidence="10">ATCC 38327</strain>
    </source>
</reference>
<comment type="function">
    <text evidence="7">Functions as a component of the nuclear pore complex (NPC).</text>
</comment>